<keyword evidence="2" id="KW-0624">Polysaccharide degradation</keyword>
<sequence>MLKNTGGKPTQVKIYGTIDMAADGPFKNATDQGVRSLISLPSNTTLIGVGADAGIVNGRIMIKGVDNVIVRNLTIANPCDIAPVWDPKDTSTGNWNSRYDGLNVDQATHVWIDHNTFTDAPRTDDQFPKENGKLKQCHDGSLDIKNGADYVTVSNNVFKLHEKNTLVGSSDSTTSDDGHLTVTFHGNLYHDITGRSPRVRFGKVHVYNNYYQGDRDAKLYPHHYSIGVGYKAKIVSQHNAFDIIGAKECGDVVEASGSSGKTGAIVDSGSLLNGVALGLGGESCKFSTAVGWTLPYTPVVLDASKVRESVLRNAGAGKLSVR</sequence>
<dbReference type="Proteomes" id="UP000785613">
    <property type="component" value="Unassembled WGS sequence"/>
</dbReference>
<name>A0ABX0LLS5_9BURK</name>
<dbReference type="GO" id="GO:0016829">
    <property type="term" value="F:lyase activity"/>
    <property type="evidence" value="ECO:0007669"/>
    <property type="project" value="UniProtKB-KW"/>
</dbReference>
<dbReference type="EMBL" id="VUYU01000010">
    <property type="protein sequence ID" value="NHZ35255.1"/>
    <property type="molecule type" value="Genomic_DNA"/>
</dbReference>
<dbReference type="Pfam" id="PF00544">
    <property type="entry name" value="Pectate_lyase_4"/>
    <property type="match status" value="1"/>
</dbReference>
<dbReference type="InterPro" id="IPR045032">
    <property type="entry name" value="PEL"/>
</dbReference>
<protein>
    <submittedName>
        <fullName evidence="4">Pectate lyase</fullName>
    </submittedName>
</protein>
<keyword evidence="2" id="KW-0964">Secreted</keyword>
<dbReference type="InterPro" id="IPR011050">
    <property type="entry name" value="Pectin_lyase_fold/virulence"/>
</dbReference>
<feature type="domain" description="Pectate lyase" evidence="3">
    <location>
        <begin position="5"/>
        <end position="247"/>
    </location>
</feature>
<organism evidence="4 5">
    <name type="scientific">Massilia rubra</name>
    <dbReference type="NCBI Taxonomy" id="2607910"/>
    <lineage>
        <taxon>Bacteria</taxon>
        <taxon>Pseudomonadati</taxon>
        <taxon>Pseudomonadota</taxon>
        <taxon>Betaproteobacteria</taxon>
        <taxon>Burkholderiales</taxon>
        <taxon>Oxalobacteraceae</taxon>
        <taxon>Telluria group</taxon>
        <taxon>Massilia</taxon>
    </lineage>
</organism>
<comment type="caution">
    <text evidence="4">The sequence shown here is derived from an EMBL/GenBank/DDBJ whole genome shotgun (WGS) entry which is preliminary data.</text>
</comment>
<evidence type="ECO:0000313" key="5">
    <source>
        <dbReference type="Proteomes" id="UP000785613"/>
    </source>
</evidence>
<gene>
    <name evidence="4" type="ORF">F0185_16905</name>
</gene>
<accession>A0ABX0LLS5</accession>
<comment type="similarity">
    <text evidence="2">Belongs to the polysaccharide lyase 1 family.</text>
</comment>
<evidence type="ECO:0000256" key="1">
    <source>
        <dbReference type="ARBA" id="ARBA00023239"/>
    </source>
</evidence>
<dbReference type="PANTHER" id="PTHR31683">
    <property type="entry name" value="PECTATE LYASE 18-RELATED"/>
    <property type="match status" value="1"/>
</dbReference>
<evidence type="ECO:0000256" key="2">
    <source>
        <dbReference type="RuleBase" id="RU361173"/>
    </source>
</evidence>
<keyword evidence="2" id="KW-0119">Carbohydrate metabolism</keyword>
<dbReference type="Gene3D" id="2.160.20.10">
    <property type="entry name" value="Single-stranded right-handed beta-helix, Pectin lyase-like"/>
    <property type="match status" value="1"/>
</dbReference>
<dbReference type="InterPro" id="IPR012334">
    <property type="entry name" value="Pectin_lyas_fold"/>
</dbReference>
<evidence type="ECO:0000259" key="3">
    <source>
        <dbReference type="SMART" id="SM00656"/>
    </source>
</evidence>
<keyword evidence="5" id="KW-1185">Reference proteome</keyword>
<dbReference type="SMART" id="SM00656">
    <property type="entry name" value="Amb_all"/>
    <property type="match status" value="1"/>
</dbReference>
<reference evidence="4 5" key="1">
    <citation type="submission" date="2019-09" db="EMBL/GenBank/DDBJ databases">
        <title>Taxonomy of Antarctic Massilia spp.: description of Massilia rubra sp. nov., Massilia aquatica sp. nov., Massilia mucilaginosa sp. nov., Massilia frigida sp. nov. isolated from streams, lakes and regoliths.</title>
        <authorList>
            <person name="Holochova P."/>
            <person name="Sedlacek I."/>
            <person name="Kralova S."/>
            <person name="Maslanova I."/>
            <person name="Busse H.-J."/>
            <person name="Stankova E."/>
            <person name="Vrbovska V."/>
            <person name="Kovarovic V."/>
            <person name="Bartak M."/>
            <person name="Svec P."/>
            <person name="Pantucek R."/>
        </authorList>
    </citation>
    <scope>NUCLEOTIDE SEQUENCE [LARGE SCALE GENOMIC DNA]</scope>
    <source>
        <strain evidence="4 5">CCM 8692</strain>
    </source>
</reference>
<comment type="subcellular location">
    <subcellularLocation>
        <location evidence="2">Secreted</location>
    </subcellularLocation>
</comment>
<dbReference type="PANTHER" id="PTHR31683:SF18">
    <property type="entry name" value="PECTATE LYASE 21-RELATED"/>
    <property type="match status" value="1"/>
</dbReference>
<proteinExistence type="inferred from homology"/>
<dbReference type="SUPFAM" id="SSF51126">
    <property type="entry name" value="Pectin lyase-like"/>
    <property type="match status" value="1"/>
</dbReference>
<dbReference type="InterPro" id="IPR002022">
    <property type="entry name" value="Pec_lyase"/>
</dbReference>
<keyword evidence="1 2" id="KW-0456">Lyase</keyword>
<evidence type="ECO:0000313" key="4">
    <source>
        <dbReference type="EMBL" id="NHZ35255.1"/>
    </source>
</evidence>